<protein>
    <submittedName>
        <fullName evidence="2">Uncharacterized protein</fullName>
    </submittedName>
</protein>
<sequence length="91" mass="9558">MTTNFLFTQMPNRKGNASTRVASHDKGVTAQTNTKHGLAQPSGSQGAPAFAKATSNTSSGATSGRKQGVMVSRPCAEYGNNDGYRNSSYLK</sequence>
<feature type="compositionally biased region" description="Polar residues" evidence="1">
    <location>
        <begin position="29"/>
        <end position="45"/>
    </location>
</feature>
<evidence type="ECO:0000256" key="1">
    <source>
        <dbReference type="SAM" id="MobiDB-lite"/>
    </source>
</evidence>
<proteinExistence type="predicted"/>
<dbReference type="EMBL" id="LR796927">
    <property type="protein sequence ID" value="CAB4175822.1"/>
    <property type="molecule type" value="Genomic_DNA"/>
</dbReference>
<organism evidence="2">
    <name type="scientific">uncultured Caudovirales phage</name>
    <dbReference type="NCBI Taxonomy" id="2100421"/>
    <lineage>
        <taxon>Viruses</taxon>
        <taxon>Duplodnaviria</taxon>
        <taxon>Heunggongvirae</taxon>
        <taxon>Uroviricota</taxon>
        <taxon>Caudoviricetes</taxon>
        <taxon>Peduoviridae</taxon>
        <taxon>Maltschvirus</taxon>
        <taxon>Maltschvirus maltsch</taxon>
    </lineage>
</organism>
<evidence type="ECO:0000313" key="2">
    <source>
        <dbReference type="EMBL" id="CAB4175822.1"/>
    </source>
</evidence>
<feature type="compositionally biased region" description="Polar residues" evidence="1">
    <location>
        <begin position="1"/>
        <end position="21"/>
    </location>
</feature>
<accession>A0A6J5PXF9</accession>
<feature type="region of interest" description="Disordered" evidence="1">
    <location>
        <begin position="1"/>
        <end position="91"/>
    </location>
</feature>
<gene>
    <name evidence="2" type="ORF">UFOVP996_35</name>
</gene>
<feature type="compositionally biased region" description="Low complexity" evidence="1">
    <location>
        <begin position="53"/>
        <end position="64"/>
    </location>
</feature>
<reference evidence="2" key="1">
    <citation type="submission" date="2020-05" db="EMBL/GenBank/DDBJ databases">
        <authorList>
            <person name="Chiriac C."/>
            <person name="Salcher M."/>
            <person name="Ghai R."/>
            <person name="Kavagutti S V."/>
        </authorList>
    </citation>
    <scope>NUCLEOTIDE SEQUENCE</scope>
</reference>
<name>A0A6J5PXF9_9CAUD</name>